<proteinExistence type="predicted"/>
<dbReference type="EMBL" id="BAABHJ010000039">
    <property type="protein sequence ID" value="GAA4617339.1"/>
    <property type="molecule type" value="Genomic_DNA"/>
</dbReference>
<evidence type="ECO:0000256" key="1">
    <source>
        <dbReference type="SAM" id="MobiDB-lite"/>
    </source>
</evidence>
<name>A0ABP8TVT2_9ACTN</name>
<organism evidence="2 3">
    <name type="scientific">Actinoallomurus liliacearum</name>
    <dbReference type="NCBI Taxonomy" id="1080073"/>
    <lineage>
        <taxon>Bacteria</taxon>
        <taxon>Bacillati</taxon>
        <taxon>Actinomycetota</taxon>
        <taxon>Actinomycetes</taxon>
        <taxon>Streptosporangiales</taxon>
        <taxon>Thermomonosporaceae</taxon>
        <taxon>Actinoallomurus</taxon>
    </lineage>
</organism>
<gene>
    <name evidence="2" type="ORF">GCM10023195_77390</name>
</gene>
<evidence type="ECO:0000313" key="2">
    <source>
        <dbReference type="EMBL" id="GAA4617339.1"/>
    </source>
</evidence>
<evidence type="ECO:0000313" key="3">
    <source>
        <dbReference type="Proteomes" id="UP001500212"/>
    </source>
</evidence>
<sequence length="102" mass="11521">MFQSQGPERLPEHNVREIFGASRWQVTRWASGLPQHRKTILGVREYRRTDVEQLANSPGNPGALAREQLGRRSSVGGRSAPQRRRPPDTEGRSLPSSESCWT</sequence>
<evidence type="ECO:0008006" key="4">
    <source>
        <dbReference type="Google" id="ProtNLM"/>
    </source>
</evidence>
<comment type="caution">
    <text evidence="2">The sequence shown here is derived from an EMBL/GenBank/DDBJ whole genome shotgun (WGS) entry which is preliminary data.</text>
</comment>
<feature type="region of interest" description="Disordered" evidence="1">
    <location>
        <begin position="52"/>
        <end position="102"/>
    </location>
</feature>
<reference evidence="3" key="1">
    <citation type="journal article" date="2019" name="Int. J. Syst. Evol. Microbiol.">
        <title>The Global Catalogue of Microorganisms (GCM) 10K type strain sequencing project: providing services to taxonomists for standard genome sequencing and annotation.</title>
        <authorList>
            <consortium name="The Broad Institute Genomics Platform"/>
            <consortium name="The Broad Institute Genome Sequencing Center for Infectious Disease"/>
            <person name="Wu L."/>
            <person name="Ma J."/>
        </authorList>
    </citation>
    <scope>NUCLEOTIDE SEQUENCE [LARGE SCALE GENOMIC DNA]</scope>
    <source>
        <strain evidence="3">JCM 17938</strain>
    </source>
</reference>
<keyword evidence="3" id="KW-1185">Reference proteome</keyword>
<dbReference type="Proteomes" id="UP001500212">
    <property type="component" value="Unassembled WGS sequence"/>
</dbReference>
<protein>
    <recommendedName>
        <fullName evidence="4">DNA-binding protein</fullName>
    </recommendedName>
</protein>
<accession>A0ABP8TVT2</accession>